<dbReference type="PANTHER" id="PTHR33473:SF13">
    <property type="entry name" value="ATP-DEPENDENT CLP PROTEASE ADAPTER PROTEIN CLPS2, CHLOROPLASTIC"/>
    <property type="match status" value="1"/>
</dbReference>
<dbReference type="Proteomes" id="UP000315295">
    <property type="component" value="Unassembled WGS sequence"/>
</dbReference>
<protein>
    <submittedName>
        <fullName evidence="2">Uncharacterized protein</fullName>
    </submittedName>
</protein>
<dbReference type="InterPro" id="IPR014719">
    <property type="entry name" value="Ribosomal_bL12_C/ClpS-like"/>
</dbReference>
<dbReference type="GO" id="GO:0006508">
    <property type="term" value="P:proteolysis"/>
    <property type="evidence" value="ECO:0007669"/>
    <property type="project" value="InterPro"/>
</dbReference>
<dbReference type="InterPro" id="IPR022935">
    <property type="entry name" value="ClpS"/>
</dbReference>
<evidence type="ECO:0000256" key="1">
    <source>
        <dbReference type="SAM" id="MobiDB-lite"/>
    </source>
</evidence>
<sequence>MSMAVTGTVTASSFCLTKMIGFAPLSAPPRSCCKVLAVKEGPEIRGGSRVAVTARFGSSKGGGAGVLERPKFDQSGFDPATQLQQGGDIGRSKDKRGVGSGDSYRVLLIDDVRHTEKLVAKVLPQVVPSVTPDVARGLFHKSREDGVAVVIVTVKEHAEFYSQMMIRGGLRSTIEPDSSSP</sequence>
<reference evidence="2 3" key="1">
    <citation type="journal article" date="2019" name="G3 (Bethesda)">
        <title>Sequencing of a Wild Apple (Malus baccata) Genome Unravels the Differences Between Cultivated and Wild Apple Species Regarding Disease Resistance and Cold Tolerance.</title>
        <authorList>
            <person name="Chen X."/>
        </authorList>
    </citation>
    <scope>NUCLEOTIDE SEQUENCE [LARGE SCALE GENOMIC DNA]</scope>
    <source>
        <strain evidence="3">cv. Shandingzi</strain>
        <tissue evidence="2">Leaves</tissue>
    </source>
</reference>
<dbReference type="STRING" id="106549.A0A540L593"/>
<dbReference type="SUPFAM" id="SSF54736">
    <property type="entry name" value="ClpS-like"/>
    <property type="match status" value="1"/>
</dbReference>
<accession>A0A540L593</accession>
<organism evidence="2 3">
    <name type="scientific">Malus baccata</name>
    <name type="common">Siberian crab apple</name>
    <name type="synonym">Pyrus baccata</name>
    <dbReference type="NCBI Taxonomy" id="106549"/>
    <lineage>
        <taxon>Eukaryota</taxon>
        <taxon>Viridiplantae</taxon>
        <taxon>Streptophyta</taxon>
        <taxon>Embryophyta</taxon>
        <taxon>Tracheophyta</taxon>
        <taxon>Spermatophyta</taxon>
        <taxon>Magnoliopsida</taxon>
        <taxon>eudicotyledons</taxon>
        <taxon>Gunneridae</taxon>
        <taxon>Pentapetalae</taxon>
        <taxon>rosids</taxon>
        <taxon>fabids</taxon>
        <taxon>Rosales</taxon>
        <taxon>Rosaceae</taxon>
        <taxon>Amygdaloideae</taxon>
        <taxon>Maleae</taxon>
        <taxon>Malus</taxon>
    </lineage>
</organism>
<evidence type="ECO:0000313" key="2">
    <source>
        <dbReference type="EMBL" id="TQD81653.1"/>
    </source>
</evidence>
<comment type="caution">
    <text evidence="2">The sequence shown here is derived from an EMBL/GenBank/DDBJ whole genome shotgun (WGS) entry which is preliminary data.</text>
</comment>
<keyword evidence="3" id="KW-1185">Reference proteome</keyword>
<feature type="region of interest" description="Disordered" evidence="1">
    <location>
        <begin position="78"/>
        <end position="98"/>
    </location>
</feature>
<name>A0A540L593_MALBA</name>
<dbReference type="EMBL" id="VIEB01000757">
    <property type="protein sequence ID" value="TQD81653.1"/>
    <property type="molecule type" value="Genomic_DNA"/>
</dbReference>
<gene>
    <name evidence="2" type="ORF">C1H46_032810</name>
</gene>
<dbReference type="AlphaFoldDB" id="A0A540L593"/>
<proteinExistence type="predicted"/>
<dbReference type="PANTHER" id="PTHR33473">
    <property type="entry name" value="ATP-DEPENDENT CLP PROTEASE ADAPTER PROTEIN CLPS1, CHLOROPLASTIC"/>
    <property type="match status" value="1"/>
</dbReference>
<dbReference type="Gene3D" id="3.30.1390.10">
    <property type="match status" value="1"/>
</dbReference>
<evidence type="ECO:0000313" key="3">
    <source>
        <dbReference type="Proteomes" id="UP000315295"/>
    </source>
</evidence>